<accession>A0ABT3ZN43</accession>
<comment type="caution">
    <text evidence="1">The sequence shown here is derived from an EMBL/GenBank/DDBJ whole genome shotgun (WGS) entry which is preliminary data.</text>
</comment>
<dbReference type="Proteomes" id="UP001082899">
    <property type="component" value="Unassembled WGS sequence"/>
</dbReference>
<evidence type="ECO:0000313" key="1">
    <source>
        <dbReference type="EMBL" id="MCY0387897.1"/>
    </source>
</evidence>
<proteinExistence type="predicted"/>
<name>A0ABT3ZN43_9BURK</name>
<sequence>MTNIKWGDRKRELEAIKRSVKVVRLGERLASTPLLSTYLISATVAIRFRGTTYEVTVEEREPFVQRMRDVDLDDFDPEEPVNSRMFAFEGGDWRELKSAIQQQLFGGLLGDVPDEDEPLGVLEDLGYLTCDLPEAIQHVVRRHIDVFNTSRRLILLNNNVAQQDGGPRWLM</sequence>
<dbReference type="EMBL" id="JAPMXC010000001">
    <property type="protein sequence ID" value="MCY0387897.1"/>
    <property type="molecule type" value="Genomic_DNA"/>
</dbReference>
<evidence type="ECO:0000313" key="2">
    <source>
        <dbReference type="Proteomes" id="UP001082899"/>
    </source>
</evidence>
<gene>
    <name evidence="1" type="ORF">OVY01_11745</name>
</gene>
<reference evidence="1" key="1">
    <citation type="submission" date="2022-11" db="EMBL/GenBank/DDBJ databases">
        <title>Robbsia betulipollinis sp. nov., isolated from pollen of birch (Betula pendula).</title>
        <authorList>
            <person name="Shi H."/>
            <person name="Ambika Manirajan B."/>
            <person name="Ratering S."/>
            <person name="Geissler-Plaum R."/>
            <person name="Schnell S."/>
        </authorList>
    </citation>
    <scope>NUCLEOTIDE SEQUENCE</scope>
    <source>
        <strain evidence="1">Bb-Pol-6</strain>
    </source>
</reference>
<protein>
    <submittedName>
        <fullName evidence="1">Uncharacterized protein</fullName>
    </submittedName>
</protein>
<organism evidence="1 2">
    <name type="scientific">Robbsia betulipollinis</name>
    <dbReference type="NCBI Taxonomy" id="2981849"/>
    <lineage>
        <taxon>Bacteria</taxon>
        <taxon>Pseudomonadati</taxon>
        <taxon>Pseudomonadota</taxon>
        <taxon>Betaproteobacteria</taxon>
        <taxon>Burkholderiales</taxon>
        <taxon>Burkholderiaceae</taxon>
        <taxon>Robbsia</taxon>
    </lineage>
</organism>
<dbReference type="RefSeq" id="WP_267847606.1">
    <property type="nucleotide sequence ID" value="NZ_JAPMXC010000001.1"/>
</dbReference>
<keyword evidence="2" id="KW-1185">Reference proteome</keyword>